<gene>
    <name evidence="12" type="ORF">SAMN04487824_1258</name>
    <name evidence="13" type="ORF">SAMN04489857_0070</name>
</gene>
<evidence type="ECO:0000313" key="14">
    <source>
        <dbReference type="Proteomes" id="UP000198528"/>
    </source>
</evidence>
<dbReference type="AlphaFoldDB" id="A0A1H1KRG3"/>
<dbReference type="InterPro" id="IPR002178">
    <property type="entry name" value="PTS_EIIA_type-2_dom"/>
</dbReference>
<evidence type="ECO:0000256" key="2">
    <source>
        <dbReference type="ARBA" id="ARBA00022448"/>
    </source>
</evidence>
<dbReference type="EMBL" id="LT629759">
    <property type="protein sequence ID" value="SDR64854.1"/>
    <property type="molecule type" value="Genomic_DNA"/>
</dbReference>
<evidence type="ECO:0000256" key="4">
    <source>
        <dbReference type="ARBA" id="ARBA00022553"/>
    </source>
</evidence>
<name>A0A1H1KRG3_9ACTN</name>
<dbReference type="PROSITE" id="PS51094">
    <property type="entry name" value="PTS_EIIA_TYPE_2"/>
    <property type="match status" value="1"/>
</dbReference>
<dbReference type="EMBL" id="FMZL01000025">
    <property type="protein sequence ID" value="SDC58756.1"/>
    <property type="molecule type" value="Genomic_DNA"/>
</dbReference>
<dbReference type="PANTHER" id="PTHR36203">
    <property type="entry name" value="ASCORBATE-SPECIFIC PTS SYSTEM EIIA COMPONENT"/>
    <property type="match status" value="1"/>
</dbReference>
<dbReference type="GO" id="GO:0016301">
    <property type="term" value="F:kinase activity"/>
    <property type="evidence" value="ECO:0007669"/>
    <property type="project" value="UniProtKB-KW"/>
</dbReference>
<reference evidence="14 15" key="1">
    <citation type="submission" date="2016-10" db="EMBL/GenBank/DDBJ databases">
        <authorList>
            <person name="Varghese N."/>
            <person name="Submissions S."/>
        </authorList>
    </citation>
    <scope>NUCLEOTIDE SEQUENCE [LARGE SCALE GENOMIC DNA]</scope>
    <source>
        <strain evidence="14">DSM 22619</strain>
        <strain evidence="15">DSM 22620</strain>
    </source>
</reference>
<evidence type="ECO:0000256" key="5">
    <source>
        <dbReference type="ARBA" id="ARBA00022679"/>
    </source>
</evidence>
<evidence type="ECO:0000256" key="6">
    <source>
        <dbReference type="ARBA" id="ARBA00022683"/>
    </source>
</evidence>
<evidence type="ECO:0000256" key="8">
    <source>
        <dbReference type="ARBA" id="ARBA00037387"/>
    </source>
</evidence>
<evidence type="ECO:0000313" key="13">
    <source>
        <dbReference type="EMBL" id="SDR64854.1"/>
    </source>
</evidence>
<evidence type="ECO:0000259" key="11">
    <source>
        <dbReference type="PROSITE" id="PS51094"/>
    </source>
</evidence>
<dbReference type="Proteomes" id="UP000199480">
    <property type="component" value="Chromosome I"/>
</dbReference>
<dbReference type="Proteomes" id="UP000198528">
    <property type="component" value="Unassembled WGS sequence"/>
</dbReference>
<evidence type="ECO:0000256" key="3">
    <source>
        <dbReference type="ARBA" id="ARBA00022490"/>
    </source>
</evidence>
<accession>A0A1H1KRG3</accession>
<keyword evidence="2" id="KW-0813">Transport</keyword>
<evidence type="ECO:0000256" key="1">
    <source>
        <dbReference type="ARBA" id="ARBA00004496"/>
    </source>
</evidence>
<evidence type="ECO:0000313" key="15">
    <source>
        <dbReference type="Proteomes" id="UP000199480"/>
    </source>
</evidence>
<dbReference type="CDD" id="cd00211">
    <property type="entry name" value="PTS_IIA_fru"/>
    <property type="match status" value="1"/>
</dbReference>
<reference evidence="13" key="2">
    <citation type="submission" date="2016-10" db="EMBL/GenBank/DDBJ databases">
        <authorList>
            <person name="de Groot N.N."/>
        </authorList>
    </citation>
    <scope>NUCLEOTIDE SEQUENCE [LARGE SCALE GENOMIC DNA]</scope>
    <source>
        <strain evidence="12">DSM 22619</strain>
        <strain evidence="13">DSM 22620</strain>
    </source>
</reference>
<evidence type="ECO:0000256" key="10">
    <source>
        <dbReference type="ARBA" id="ARBA00042072"/>
    </source>
</evidence>
<organism evidence="13 15">
    <name type="scientific">Parafannyhessea umbonata</name>
    <dbReference type="NCBI Taxonomy" id="604330"/>
    <lineage>
        <taxon>Bacteria</taxon>
        <taxon>Bacillati</taxon>
        <taxon>Actinomycetota</taxon>
        <taxon>Coriobacteriia</taxon>
        <taxon>Coriobacteriales</taxon>
        <taxon>Atopobiaceae</taxon>
        <taxon>Parafannyhessea</taxon>
    </lineage>
</organism>
<evidence type="ECO:0000256" key="9">
    <source>
        <dbReference type="ARBA" id="ARBA00041175"/>
    </source>
</evidence>
<keyword evidence="14" id="KW-1185">Reference proteome</keyword>
<dbReference type="Gene3D" id="3.40.930.10">
    <property type="entry name" value="Mannitol-specific EII, Chain A"/>
    <property type="match status" value="1"/>
</dbReference>
<dbReference type="GO" id="GO:0005737">
    <property type="term" value="C:cytoplasm"/>
    <property type="evidence" value="ECO:0007669"/>
    <property type="project" value="UniProtKB-SubCell"/>
</dbReference>
<keyword evidence="7" id="KW-0418">Kinase</keyword>
<dbReference type="Pfam" id="PF00359">
    <property type="entry name" value="PTS_EIIA_2"/>
    <property type="match status" value="1"/>
</dbReference>
<dbReference type="GeneID" id="78499453"/>
<dbReference type="PANTHER" id="PTHR36203:SF1">
    <property type="entry name" value="ASCORBATE-SPECIFIC PTS SYSTEM EIIA COMPONENT"/>
    <property type="match status" value="1"/>
</dbReference>
<keyword evidence="4" id="KW-0597">Phosphoprotein</keyword>
<keyword evidence="3" id="KW-0963">Cytoplasm</keyword>
<protein>
    <recommendedName>
        <fullName evidence="9">Ascorbate-specific PTS system EIIA component</fullName>
    </recommendedName>
    <alternativeName>
        <fullName evidence="10">Ascorbate-specific phosphotransferase enzyme IIA component</fullName>
    </alternativeName>
</protein>
<dbReference type="InterPro" id="IPR016152">
    <property type="entry name" value="PTrfase/Anion_transptr"/>
</dbReference>
<keyword evidence="6" id="KW-0598">Phosphotransferase system</keyword>
<feature type="domain" description="PTS EIIA type-2" evidence="11">
    <location>
        <begin position="5"/>
        <end position="151"/>
    </location>
</feature>
<evidence type="ECO:0000256" key="7">
    <source>
        <dbReference type="ARBA" id="ARBA00022777"/>
    </source>
</evidence>
<evidence type="ECO:0000313" key="12">
    <source>
        <dbReference type="EMBL" id="SDC58756.1"/>
    </source>
</evidence>
<dbReference type="STRING" id="604330.SAMN04489857_0070"/>
<dbReference type="OrthoDB" id="1634238at2"/>
<proteinExistence type="predicted"/>
<dbReference type="RefSeq" id="WP_090847492.1">
    <property type="nucleotide sequence ID" value="NZ_FMZL01000025.1"/>
</dbReference>
<sequence>MLLRQLFELKHYNFVDESMSWQEALRKCIDPLLADGSVEPEYADCLIENVEKHGPYIVLLPGVAMPHAVEGAVGTNREAISFMHVKEPVHFGAEDDPDTTATIFFTLSDVDADSHLQNMQHLAAVLSNPEVVERLKSAEKPEDLLEIDAMVGDE</sequence>
<dbReference type="GO" id="GO:0009401">
    <property type="term" value="P:phosphoenolpyruvate-dependent sugar phosphotransferase system"/>
    <property type="evidence" value="ECO:0007669"/>
    <property type="project" value="UniProtKB-KW"/>
</dbReference>
<keyword evidence="5" id="KW-0808">Transferase</keyword>
<dbReference type="InterPro" id="IPR051351">
    <property type="entry name" value="Ascorbate-PTS_EIIA_comp"/>
</dbReference>
<dbReference type="SUPFAM" id="SSF55804">
    <property type="entry name" value="Phoshotransferase/anion transport protein"/>
    <property type="match status" value="1"/>
</dbReference>
<comment type="function">
    <text evidence="8">The phosphoenolpyruvate-dependent sugar phosphotransferase system (sugar PTS), a major carbohydrate active transport system, catalyzes the phosphorylation of incoming sugar substrates concomitantly with their translocation across the cell membrane. The enzyme II UlaABC PTS system is involved in ascorbate transport.</text>
</comment>
<comment type="subcellular location">
    <subcellularLocation>
        <location evidence="1">Cytoplasm</location>
    </subcellularLocation>
</comment>